<dbReference type="PANTHER" id="PTHR36302:SF1">
    <property type="entry name" value="COPPER CHAPERONE PCU(A)C"/>
    <property type="match status" value="1"/>
</dbReference>
<dbReference type="Proteomes" id="UP000516117">
    <property type="component" value="Chromosome"/>
</dbReference>
<dbReference type="KEGG" id="tdf:H9L22_09165"/>
<organism evidence="1 2">
    <name type="scientific">Tessaracoccus defluvii</name>
    <dbReference type="NCBI Taxonomy" id="1285901"/>
    <lineage>
        <taxon>Bacteria</taxon>
        <taxon>Bacillati</taxon>
        <taxon>Actinomycetota</taxon>
        <taxon>Actinomycetes</taxon>
        <taxon>Propionibacteriales</taxon>
        <taxon>Propionibacteriaceae</taxon>
        <taxon>Tessaracoccus</taxon>
    </lineage>
</organism>
<dbReference type="Gene3D" id="2.60.40.1890">
    <property type="entry name" value="PCu(A)C copper chaperone"/>
    <property type="match status" value="1"/>
</dbReference>
<dbReference type="PANTHER" id="PTHR36302">
    <property type="entry name" value="BLR7088 PROTEIN"/>
    <property type="match status" value="1"/>
</dbReference>
<proteinExistence type="predicted"/>
<dbReference type="AlphaFoldDB" id="A0A7H0HAI5"/>
<reference evidence="1 2" key="1">
    <citation type="submission" date="2020-08" db="EMBL/GenBank/DDBJ databases">
        <title>Genome sequence of Tessaracoccus defluvii JCM 17540T.</title>
        <authorList>
            <person name="Hyun D.-W."/>
            <person name="Bae J.-W."/>
        </authorList>
    </citation>
    <scope>NUCLEOTIDE SEQUENCE [LARGE SCALE GENOMIC DNA]</scope>
    <source>
        <strain evidence="1 2">JCM 17540</strain>
    </source>
</reference>
<dbReference type="SUPFAM" id="SSF110087">
    <property type="entry name" value="DR1885-like metal-binding protein"/>
    <property type="match status" value="1"/>
</dbReference>
<dbReference type="EMBL" id="CP060789">
    <property type="protein sequence ID" value="QNP57551.1"/>
    <property type="molecule type" value="Genomic_DNA"/>
</dbReference>
<gene>
    <name evidence="1" type="ORF">H9L22_09165</name>
</gene>
<dbReference type="InterPro" id="IPR007410">
    <property type="entry name" value="LpqE-like"/>
</dbReference>
<sequence length="133" mass="14106">MRTTDGAKMPEMTAVFVNLTNPGTEDRTLVAADCGDVAGATELHEMATVDGEVVMRKAEGGIIVEAGKHQHLAPGGPHIMLMNLARELPAGSEELGCTLTFDDGQTIDILAPVKQFTEEQDTYHTHEGDGSGD</sequence>
<keyword evidence="2" id="KW-1185">Reference proteome</keyword>
<protein>
    <submittedName>
        <fullName evidence="1">Copper chaperone PCu(A)C</fullName>
    </submittedName>
</protein>
<dbReference type="InterPro" id="IPR058248">
    <property type="entry name" value="Lxx211020-like"/>
</dbReference>
<dbReference type="Pfam" id="PF04314">
    <property type="entry name" value="PCuAC"/>
    <property type="match status" value="1"/>
</dbReference>
<evidence type="ECO:0000313" key="2">
    <source>
        <dbReference type="Proteomes" id="UP000516117"/>
    </source>
</evidence>
<name>A0A7H0HAI5_9ACTN</name>
<dbReference type="InterPro" id="IPR036182">
    <property type="entry name" value="PCuAC_sf"/>
</dbReference>
<evidence type="ECO:0000313" key="1">
    <source>
        <dbReference type="EMBL" id="QNP57551.1"/>
    </source>
</evidence>
<accession>A0A7H0HAI5</accession>